<dbReference type="InterPro" id="IPR004087">
    <property type="entry name" value="KH_dom"/>
</dbReference>
<dbReference type="CDD" id="cd22529">
    <property type="entry name" value="KH-II_NusA_rpt2"/>
    <property type="match status" value="1"/>
</dbReference>
<dbReference type="NCBIfam" id="TIGR01953">
    <property type="entry name" value="NusA"/>
    <property type="match status" value="1"/>
</dbReference>
<dbReference type="FunFam" id="3.30.300.20:FF:000005">
    <property type="entry name" value="Transcription termination/antitermination protein NusA"/>
    <property type="match status" value="1"/>
</dbReference>
<keyword evidence="5 7" id="KW-0805">Transcription regulation</keyword>
<dbReference type="InterPro" id="IPR025249">
    <property type="entry name" value="TF_NusA_KH_1st"/>
</dbReference>
<dbReference type="Pfam" id="PF08529">
    <property type="entry name" value="NusA_N"/>
    <property type="match status" value="1"/>
</dbReference>
<evidence type="ECO:0000313" key="10">
    <source>
        <dbReference type="EMBL" id="OHA48332.1"/>
    </source>
</evidence>
<keyword evidence="6 7" id="KW-0804">Transcription</keyword>
<dbReference type="Gene3D" id="3.30.1480.10">
    <property type="entry name" value="NusA, N-terminal domain"/>
    <property type="match status" value="1"/>
</dbReference>
<dbReference type="SMART" id="SM00322">
    <property type="entry name" value="KH"/>
    <property type="match status" value="1"/>
</dbReference>
<organism evidence="10 11">
    <name type="scientific">Terrybacteria sp. (strain RIFCSPHIGHO2_01_FULL_58_15)</name>
    <dbReference type="NCBI Taxonomy" id="1802363"/>
    <lineage>
        <taxon>Bacteria</taxon>
        <taxon>Candidatus Terryibacteriota</taxon>
    </lineage>
</organism>
<gene>
    <name evidence="7" type="primary">nusA</name>
    <name evidence="10" type="ORF">A2682_02740</name>
</gene>
<dbReference type="GO" id="GO:0031564">
    <property type="term" value="P:transcription antitermination"/>
    <property type="evidence" value="ECO:0007669"/>
    <property type="project" value="UniProtKB-UniRule"/>
</dbReference>
<keyword evidence="3 7" id="KW-0889">Transcription antitermination</keyword>
<feature type="region of interest" description="Disordered" evidence="8">
    <location>
        <begin position="74"/>
        <end position="111"/>
    </location>
</feature>
<dbReference type="SMART" id="SM00316">
    <property type="entry name" value="S1"/>
    <property type="match status" value="1"/>
</dbReference>
<dbReference type="GO" id="GO:0005829">
    <property type="term" value="C:cytosol"/>
    <property type="evidence" value="ECO:0007669"/>
    <property type="project" value="TreeGrafter"/>
</dbReference>
<dbReference type="SUPFAM" id="SSF50249">
    <property type="entry name" value="Nucleic acid-binding proteins"/>
    <property type="match status" value="1"/>
</dbReference>
<feature type="domain" description="S1 motif" evidence="9">
    <location>
        <begin position="179"/>
        <end position="243"/>
    </location>
</feature>
<dbReference type="CDD" id="cd02134">
    <property type="entry name" value="KH-II_NusA_rpt1"/>
    <property type="match status" value="1"/>
</dbReference>
<dbReference type="SUPFAM" id="SSF69705">
    <property type="entry name" value="Transcription factor NusA, N-terminal domain"/>
    <property type="match status" value="1"/>
</dbReference>
<dbReference type="Pfam" id="PF26594">
    <property type="entry name" value="KH_NusA_2nd"/>
    <property type="match status" value="1"/>
</dbReference>
<keyword evidence="1 7" id="KW-0806">Transcription termination</keyword>
<evidence type="ECO:0000256" key="3">
    <source>
        <dbReference type="ARBA" id="ARBA00022814"/>
    </source>
</evidence>
<dbReference type="InterPro" id="IPR009019">
    <property type="entry name" value="KH_sf_prok-type"/>
</dbReference>
<evidence type="ECO:0000256" key="5">
    <source>
        <dbReference type="ARBA" id="ARBA00023015"/>
    </source>
</evidence>
<dbReference type="PROSITE" id="PS50126">
    <property type="entry name" value="S1"/>
    <property type="match status" value="1"/>
</dbReference>
<proteinExistence type="inferred from homology"/>
<evidence type="ECO:0000256" key="6">
    <source>
        <dbReference type="ARBA" id="ARBA00023163"/>
    </source>
</evidence>
<dbReference type="SUPFAM" id="SSF54814">
    <property type="entry name" value="Prokaryotic type KH domain (KH-domain type II)"/>
    <property type="match status" value="2"/>
</dbReference>
<keyword evidence="4 7" id="KW-0694">RNA-binding</keyword>
<protein>
    <recommendedName>
        <fullName evidence="7">Transcription termination/antitermination protein NusA</fullName>
    </recommendedName>
</protein>
<dbReference type="Proteomes" id="UP000178690">
    <property type="component" value="Unassembled WGS sequence"/>
</dbReference>
<dbReference type="PROSITE" id="PS50084">
    <property type="entry name" value="KH_TYPE_1"/>
    <property type="match status" value="1"/>
</dbReference>
<comment type="similarity">
    <text evidence="7">Belongs to the NusA family.</text>
</comment>
<dbReference type="HAMAP" id="MF_00945_B">
    <property type="entry name" value="NusA_B"/>
    <property type="match status" value="1"/>
</dbReference>
<dbReference type="InterPro" id="IPR058582">
    <property type="entry name" value="KH_NusA_2nd"/>
</dbReference>
<dbReference type="InterPro" id="IPR010213">
    <property type="entry name" value="TF_NusA"/>
</dbReference>
<keyword evidence="2 7" id="KW-0963">Cytoplasm</keyword>
<evidence type="ECO:0000256" key="4">
    <source>
        <dbReference type="ARBA" id="ARBA00022884"/>
    </source>
</evidence>
<dbReference type="GO" id="GO:0003723">
    <property type="term" value="F:RNA binding"/>
    <property type="evidence" value="ECO:0007669"/>
    <property type="project" value="UniProtKB-UniRule"/>
</dbReference>
<dbReference type="Pfam" id="PF13184">
    <property type="entry name" value="KH_NusA_1st"/>
    <property type="match status" value="1"/>
</dbReference>
<evidence type="ECO:0000259" key="9">
    <source>
        <dbReference type="PROSITE" id="PS50126"/>
    </source>
</evidence>
<dbReference type="FunFam" id="3.30.300.20:FF:000002">
    <property type="entry name" value="Transcription termination/antitermination protein NusA"/>
    <property type="match status" value="1"/>
</dbReference>
<dbReference type="CDD" id="cd04455">
    <property type="entry name" value="S1_NusA"/>
    <property type="match status" value="1"/>
</dbReference>
<dbReference type="EMBL" id="MHST01000021">
    <property type="protein sequence ID" value="OHA48332.1"/>
    <property type="molecule type" value="Genomic_DNA"/>
</dbReference>
<comment type="function">
    <text evidence="7">Participates in both transcription termination and antitermination.</text>
</comment>
<sequence>MDLKAIGSALAQIAEEKGIPEEKIIETIELALAAAYKRDYASRGEQIRASFDPKSGAMKMWKVFLVVDESMLKPEEPEEEDGAEGETAARAHAGAKSADEQAEGEEDTRVRFNPERHMMLPEAKKIQKGIKIAEELVVELEPHEEFGRIAAQTAKQVIVQRLREVEREAIAQEYAAKVGETISGIVQRVEGRTVYIDLGKGVGILFPQEQIPGEFYRLGSRLRALLLEVNMTPRGAQIVLSRANPSFVKELFTMEVPEIAAGTVEIKAIAREEGSRTKIAVASHQPGVDPIGACVGQRGTRVLTVINELNGEKIDVIEWSEDTERFIANALAPAKVTSVELHERATATVKVPEDQMSLAIGREGQNVRLAVKLTNWKIDIEGAAELLGDQGAGDEGEEKTADEASGEGVSGEVSAPQTENTAAEADADTREE</sequence>
<dbReference type="InterPro" id="IPR003029">
    <property type="entry name" value="S1_domain"/>
</dbReference>
<accession>A0A1G2PL30</accession>
<feature type="region of interest" description="Disordered" evidence="8">
    <location>
        <begin position="387"/>
        <end position="432"/>
    </location>
</feature>
<reference evidence="10 11" key="1">
    <citation type="journal article" date="2016" name="Nat. Commun.">
        <title>Thousands of microbial genomes shed light on interconnected biogeochemical processes in an aquifer system.</title>
        <authorList>
            <person name="Anantharaman K."/>
            <person name="Brown C.T."/>
            <person name="Hug L.A."/>
            <person name="Sharon I."/>
            <person name="Castelle C.J."/>
            <person name="Probst A.J."/>
            <person name="Thomas B.C."/>
            <person name="Singh A."/>
            <person name="Wilkins M.J."/>
            <person name="Karaoz U."/>
            <person name="Brodie E.L."/>
            <person name="Williams K.H."/>
            <person name="Hubbard S.S."/>
            <person name="Banfield J.F."/>
        </authorList>
    </citation>
    <scope>NUCLEOTIDE SEQUENCE [LARGE SCALE GENOMIC DNA]</scope>
    <source>
        <strain evidence="11">RIFCSPHIGHO2_01_FULL_58_15</strain>
    </source>
</reference>
<comment type="caution">
    <text evidence="10">The sequence shown here is derived from an EMBL/GenBank/DDBJ whole genome shotgun (WGS) entry which is preliminary data.</text>
</comment>
<dbReference type="PANTHER" id="PTHR22648">
    <property type="entry name" value="TRANSCRIPTION TERMINATION FACTOR NUSA"/>
    <property type="match status" value="1"/>
</dbReference>
<dbReference type="GO" id="GO:0006353">
    <property type="term" value="P:DNA-templated transcription termination"/>
    <property type="evidence" value="ECO:0007669"/>
    <property type="project" value="UniProtKB-UniRule"/>
</dbReference>
<evidence type="ECO:0000256" key="7">
    <source>
        <dbReference type="HAMAP-Rule" id="MF_00945"/>
    </source>
</evidence>
<dbReference type="Gene3D" id="2.40.50.140">
    <property type="entry name" value="Nucleic acid-binding proteins"/>
    <property type="match status" value="1"/>
</dbReference>
<dbReference type="InterPro" id="IPR012340">
    <property type="entry name" value="NA-bd_OB-fold"/>
</dbReference>
<dbReference type="STRING" id="1802363.A2682_02740"/>
<evidence type="ECO:0000256" key="1">
    <source>
        <dbReference type="ARBA" id="ARBA00022472"/>
    </source>
</evidence>
<dbReference type="Gene3D" id="3.30.300.20">
    <property type="match status" value="2"/>
</dbReference>
<dbReference type="GO" id="GO:0003700">
    <property type="term" value="F:DNA-binding transcription factor activity"/>
    <property type="evidence" value="ECO:0007669"/>
    <property type="project" value="InterPro"/>
</dbReference>
<dbReference type="PANTHER" id="PTHR22648:SF0">
    <property type="entry name" value="TRANSCRIPTION TERMINATION_ANTITERMINATION PROTEIN NUSA"/>
    <property type="match status" value="1"/>
</dbReference>
<dbReference type="InterPro" id="IPR015946">
    <property type="entry name" value="KH_dom-like_a/b"/>
</dbReference>
<dbReference type="AlphaFoldDB" id="A0A1G2PL30"/>
<dbReference type="InterPro" id="IPR036555">
    <property type="entry name" value="NusA_N_sf"/>
</dbReference>
<name>A0A1G2PL30_TERXR</name>
<comment type="subcellular location">
    <subcellularLocation>
        <location evidence="7">Cytoplasm</location>
    </subcellularLocation>
</comment>
<evidence type="ECO:0000256" key="2">
    <source>
        <dbReference type="ARBA" id="ARBA00022490"/>
    </source>
</evidence>
<evidence type="ECO:0000256" key="8">
    <source>
        <dbReference type="SAM" id="MobiDB-lite"/>
    </source>
</evidence>
<evidence type="ECO:0000313" key="11">
    <source>
        <dbReference type="Proteomes" id="UP000178690"/>
    </source>
</evidence>
<dbReference type="InterPro" id="IPR030842">
    <property type="entry name" value="TF_NusA_bacterial"/>
</dbReference>
<dbReference type="InterPro" id="IPR013735">
    <property type="entry name" value="TF_NusA_N"/>
</dbReference>
<comment type="subunit">
    <text evidence="7">Monomer. Binds directly to the core enzyme of the DNA-dependent RNA polymerase and to nascent RNA.</text>
</comment>